<dbReference type="SUPFAM" id="SSF54427">
    <property type="entry name" value="NTF2-like"/>
    <property type="match status" value="1"/>
</dbReference>
<name>A0A1I7T072_9PELO</name>
<keyword evidence="2" id="KW-1185">Reference proteome</keyword>
<dbReference type="AlphaFoldDB" id="A0A1I7T072"/>
<evidence type="ECO:0000313" key="3">
    <source>
        <dbReference type="WBParaSite" id="Csp11.Scaffold441.g1155.t1"/>
    </source>
</evidence>
<dbReference type="Pfam" id="PF14534">
    <property type="entry name" value="DUF4440"/>
    <property type="match status" value="1"/>
</dbReference>
<dbReference type="Proteomes" id="UP000095282">
    <property type="component" value="Unplaced"/>
</dbReference>
<dbReference type="PANTHER" id="PTHR31664:SF4">
    <property type="entry name" value="DUF4440 DOMAIN-CONTAINING PROTEIN"/>
    <property type="match status" value="1"/>
</dbReference>
<dbReference type="WBParaSite" id="Csp11.Scaffold441.g1155.t1">
    <property type="protein sequence ID" value="Csp11.Scaffold441.g1155.t1"/>
    <property type="gene ID" value="Csp11.Scaffold441.g1155"/>
</dbReference>
<dbReference type="Gene3D" id="3.10.450.50">
    <property type="match status" value="1"/>
</dbReference>
<dbReference type="PANTHER" id="PTHR31664">
    <property type="entry name" value="PROTEIN CBG16427"/>
    <property type="match status" value="1"/>
</dbReference>
<protein>
    <submittedName>
        <fullName evidence="3">DUF4440 domain-containing protein</fullName>
    </submittedName>
</protein>
<proteinExistence type="predicted"/>
<dbReference type="InterPro" id="IPR027843">
    <property type="entry name" value="DUF4440"/>
</dbReference>
<dbReference type="InterPro" id="IPR032710">
    <property type="entry name" value="NTF2-like_dom_sf"/>
</dbReference>
<sequence length="146" mass="16775">MTNERKSTKSFSLHLIKTFTLFQYNLSEAESILAPLMQQYLDALNTSNWKQVENFYHVNSVMIEKGKSCMFGNQAIVDSFKGMGADFGKYEVQISNSRYEGVGDFVNIHTDFRFVTEKQGTLSGKFTQIWKNEGGKYAILHDQFEL</sequence>
<accession>A0A1I7T072</accession>
<reference evidence="3" key="1">
    <citation type="submission" date="2016-11" db="UniProtKB">
        <authorList>
            <consortium name="WormBaseParasite"/>
        </authorList>
    </citation>
    <scope>IDENTIFICATION</scope>
</reference>
<evidence type="ECO:0000259" key="1">
    <source>
        <dbReference type="Pfam" id="PF14534"/>
    </source>
</evidence>
<evidence type="ECO:0000313" key="2">
    <source>
        <dbReference type="Proteomes" id="UP000095282"/>
    </source>
</evidence>
<feature type="domain" description="DUF4440" evidence="1">
    <location>
        <begin position="36"/>
        <end position="138"/>
    </location>
</feature>
<organism evidence="2 3">
    <name type="scientific">Caenorhabditis tropicalis</name>
    <dbReference type="NCBI Taxonomy" id="1561998"/>
    <lineage>
        <taxon>Eukaryota</taxon>
        <taxon>Metazoa</taxon>
        <taxon>Ecdysozoa</taxon>
        <taxon>Nematoda</taxon>
        <taxon>Chromadorea</taxon>
        <taxon>Rhabditida</taxon>
        <taxon>Rhabditina</taxon>
        <taxon>Rhabditomorpha</taxon>
        <taxon>Rhabditoidea</taxon>
        <taxon>Rhabditidae</taxon>
        <taxon>Peloderinae</taxon>
        <taxon>Caenorhabditis</taxon>
    </lineage>
</organism>